<proteinExistence type="predicted"/>
<accession>A0ACC0JY25</accession>
<dbReference type="EMBL" id="CM046112">
    <property type="protein sequence ID" value="KAI8429064.1"/>
    <property type="molecule type" value="Genomic_DNA"/>
</dbReference>
<dbReference type="Proteomes" id="UP001064048">
    <property type="component" value="Chromosome 12"/>
</dbReference>
<reference evidence="1 2" key="1">
    <citation type="journal article" date="2022" name="Genome Biol. Evol.">
        <title>The Spruce Budworm Genome: Reconstructing the Evolutionary History of Antifreeze Proteins.</title>
        <authorList>
            <person name="Beliveau C."/>
            <person name="Gagne P."/>
            <person name="Picq S."/>
            <person name="Vernygora O."/>
            <person name="Keeling C.I."/>
            <person name="Pinkney K."/>
            <person name="Doucet D."/>
            <person name="Wen F."/>
            <person name="Johnston J.S."/>
            <person name="Maaroufi H."/>
            <person name="Boyle B."/>
            <person name="Laroche J."/>
            <person name="Dewar K."/>
            <person name="Juretic N."/>
            <person name="Blackburn G."/>
            <person name="Nisole A."/>
            <person name="Brunet B."/>
            <person name="Brandao M."/>
            <person name="Lumley L."/>
            <person name="Duan J."/>
            <person name="Quan G."/>
            <person name="Lucarotti C.J."/>
            <person name="Roe A.D."/>
            <person name="Sperling F.A.H."/>
            <person name="Levesque R.C."/>
            <person name="Cusson M."/>
        </authorList>
    </citation>
    <scope>NUCLEOTIDE SEQUENCE [LARGE SCALE GENOMIC DNA]</scope>
    <source>
        <strain evidence="1">Glfc:IPQL:Cfum</strain>
    </source>
</reference>
<gene>
    <name evidence="1" type="ORF">MSG28_007632</name>
</gene>
<protein>
    <submittedName>
        <fullName evidence="1">Uncharacterized protein</fullName>
    </submittedName>
</protein>
<name>A0ACC0JY25_CHOFU</name>
<sequence>MFSKIVALCAFAAVAQAGLLPEPHYSHAGAVSSQSIVRHDEQPQHIAKLAVAAPVAYHAAPAAVSYHAAPAQVSYHAAPAVTHYAAPIAKVAVAHEEIAHPKYEYSYSVADGHSGDNKSQQESRDGDVVKGSYSFHEADGSIRTVEYTADDHNGFNAVVHNTAPTHAPVVLKAPIVALCAFAAVAQAGLLPEPHYSHAGAVSSQSIVRHDEQPQHIAKLAVAAPVAYHAAPAAVSYHAAPAPIAYHAAPAVAHYAAPAVAHYSAPAVTHYAAPIANDAVAHEEIAHPKYEYSYSVADGHSGDNKSQQESRDGDVVKGSYSFHEADGSIRTVEYTADDHNGFNAVVHNSAPTHVVKAAPVVVKAPIVVICAFAAVAQAGLLPEPHYSHAGAVSSQSIVRHDEQPQHIAKLAVAAPVAYHAAPAAVSYHAAPAPIAYHAAPAVAHYAAPAVAHYATPIAKVAVAHEEIVSSPKYEYSYSVADGHSGDNKSQQESRDGDVVKGSYSFHEADGSIRTVEYTADDHNGFNAVVHNSAPTHVVKAAPVVVKAPVYAAPTYYHH</sequence>
<comment type="caution">
    <text evidence="1">The sequence shown here is derived from an EMBL/GenBank/DDBJ whole genome shotgun (WGS) entry which is preliminary data.</text>
</comment>
<organism evidence="1 2">
    <name type="scientific">Choristoneura fumiferana</name>
    <name type="common">Spruce budworm moth</name>
    <name type="synonym">Archips fumiferana</name>
    <dbReference type="NCBI Taxonomy" id="7141"/>
    <lineage>
        <taxon>Eukaryota</taxon>
        <taxon>Metazoa</taxon>
        <taxon>Ecdysozoa</taxon>
        <taxon>Arthropoda</taxon>
        <taxon>Hexapoda</taxon>
        <taxon>Insecta</taxon>
        <taxon>Pterygota</taxon>
        <taxon>Neoptera</taxon>
        <taxon>Endopterygota</taxon>
        <taxon>Lepidoptera</taxon>
        <taxon>Glossata</taxon>
        <taxon>Ditrysia</taxon>
        <taxon>Tortricoidea</taxon>
        <taxon>Tortricidae</taxon>
        <taxon>Tortricinae</taxon>
        <taxon>Choristoneura</taxon>
    </lineage>
</organism>
<evidence type="ECO:0000313" key="2">
    <source>
        <dbReference type="Proteomes" id="UP001064048"/>
    </source>
</evidence>
<evidence type="ECO:0000313" key="1">
    <source>
        <dbReference type="EMBL" id="KAI8429064.1"/>
    </source>
</evidence>
<keyword evidence="2" id="KW-1185">Reference proteome</keyword>